<dbReference type="SMART" id="SM00267">
    <property type="entry name" value="GGDEF"/>
    <property type="match status" value="1"/>
</dbReference>
<keyword evidence="3" id="KW-1133">Transmembrane helix</keyword>
<dbReference type="FunFam" id="3.30.70.270:FF:000001">
    <property type="entry name" value="Diguanylate cyclase domain protein"/>
    <property type="match status" value="1"/>
</dbReference>
<keyword evidence="3" id="KW-0472">Membrane</keyword>
<feature type="domain" description="GGDEF" evidence="4">
    <location>
        <begin position="252"/>
        <end position="385"/>
    </location>
</feature>
<proteinExistence type="predicted"/>
<dbReference type="PROSITE" id="PS50887">
    <property type="entry name" value="GGDEF"/>
    <property type="match status" value="1"/>
</dbReference>
<dbReference type="InterPro" id="IPR050469">
    <property type="entry name" value="Diguanylate_Cyclase"/>
</dbReference>
<sequence>MTSELDLRAVVLLLGAIGVLTSVVLLHLWRQNRELLPAAAWWAAGPLVIFVGTVLMGLRGWISPPVSIVLGNGCIVGGAALMYMGSCRFWDERLPRWPWVWLGVTAVALLLLSTVWPHYPLRLMIVPGLMAVVQLAHLQLVWRHDRSSFAARFLLGWIAFSAVALAFRSATAQLEARDADLFTPSVWQNIYLGSYAFSLLGEGIGLVLLAQQRLQQHIRDLATHDSLTGALTRAAFWDAATHELRRQQRSMRPAALLMLDLDHFKRVNDTHGHPTGDRVLRDFAQRVRRTLRATDRFGRYGGEEFVVLLPDTEATAALAIAERIRAQPCAADVPAYTVSIGLTAVAPAGADAPPGVTLEAAIALADAALYEAKARGRDRVVQAPTGTAA</sequence>
<dbReference type="PANTHER" id="PTHR45138">
    <property type="entry name" value="REGULATORY COMPONENTS OF SENSORY TRANSDUCTION SYSTEM"/>
    <property type="match status" value="1"/>
</dbReference>
<dbReference type="Proteomes" id="UP000320225">
    <property type="component" value="Unassembled WGS sequence"/>
</dbReference>
<dbReference type="NCBIfam" id="TIGR00254">
    <property type="entry name" value="GGDEF"/>
    <property type="match status" value="1"/>
</dbReference>
<dbReference type="InterPro" id="IPR000160">
    <property type="entry name" value="GGDEF_dom"/>
</dbReference>
<feature type="transmembrane region" description="Helical" evidence="3">
    <location>
        <begin position="41"/>
        <end position="62"/>
    </location>
</feature>
<evidence type="ECO:0000313" key="5">
    <source>
        <dbReference type="EMBL" id="TSE26790.1"/>
    </source>
</evidence>
<keyword evidence="5" id="KW-0808">Transferase</keyword>
<dbReference type="EC" id="2.7.7.65" evidence="1"/>
<dbReference type="GO" id="GO:0052621">
    <property type="term" value="F:diguanylate cyclase activity"/>
    <property type="evidence" value="ECO:0007669"/>
    <property type="project" value="UniProtKB-EC"/>
</dbReference>
<accession>A0A554WT79</accession>
<dbReference type="Pfam" id="PF00990">
    <property type="entry name" value="GGDEF"/>
    <property type="match status" value="1"/>
</dbReference>
<feature type="transmembrane region" description="Helical" evidence="3">
    <location>
        <begin position="123"/>
        <end position="142"/>
    </location>
</feature>
<dbReference type="RefSeq" id="WP_143893279.1">
    <property type="nucleotide sequence ID" value="NZ_VJND01000002.1"/>
</dbReference>
<evidence type="ECO:0000256" key="1">
    <source>
        <dbReference type="ARBA" id="ARBA00012528"/>
    </source>
</evidence>
<keyword evidence="3" id="KW-0812">Transmembrane</keyword>
<dbReference type="InterPro" id="IPR043128">
    <property type="entry name" value="Rev_trsase/Diguanyl_cyclase"/>
</dbReference>
<comment type="catalytic activity">
    <reaction evidence="2">
        <text>2 GTP = 3',3'-c-di-GMP + 2 diphosphate</text>
        <dbReference type="Rhea" id="RHEA:24898"/>
        <dbReference type="ChEBI" id="CHEBI:33019"/>
        <dbReference type="ChEBI" id="CHEBI:37565"/>
        <dbReference type="ChEBI" id="CHEBI:58805"/>
        <dbReference type="EC" id="2.7.7.65"/>
    </reaction>
</comment>
<evidence type="ECO:0000259" key="4">
    <source>
        <dbReference type="PROSITE" id="PS50887"/>
    </source>
</evidence>
<dbReference type="EMBL" id="VJND01000002">
    <property type="protein sequence ID" value="TSE26790.1"/>
    <property type="molecule type" value="Genomic_DNA"/>
</dbReference>
<gene>
    <name evidence="5" type="primary">ycdT_1</name>
    <name evidence="5" type="ORF">Tsedi_00498</name>
</gene>
<evidence type="ECO:0000256" key="3">
    <source>
        <dbReference type="SAM" id="Phobius"/>
    </source>
</evidence>
<dbReference type="PANTHER" id="PTHR45138:SF9">
    <property type="entry name" value="DIGUANYLATE CYCLASE DGCM-RELATED"/>
    <property type="match status" value="1"/>
</dbReference>
<evidence type="ECO:0000256" key="2">
    <source>
        <dbReference type="ARBA" id="ARBA00034247"/>
    </source>
</evidence>
<name>A0A554WT79_9BURK</name>
<evidence type="ECO:0000313" key="6">
    <source>
        <dbReference type="Proteomes" id="UP000320225"/>
    </source>
</evidence>
<keyword evidence="6" id="KW-1185">Reference proteome</keyword>
<feature type="transmembrane region" description="Helical" evidence="3">
    <location>
        <begin position="68"/>
        <end position="85"/>
    </location>
</feature>
<dbReference type="SUPFAM" id="SSF55073">
    <property type="entry name" value="Nucleotide cyclase"/>
    <property type="match status" value="1"/>
</dbReference>
<reference evidence="5 6" key="1">
    <citation type="submission" date="2019-07" db="EMBL/GenBank/DDBJ databases">
        <title>Tepidimonas sediminis YIM 72259 draft genome.</title>
        <authorList>
            <person name="Da Costa M.S."/>
            <person name="Froufe H.J.C."/>
            <person name="Egas C."/>
            <person name="Albuquerque L."/>
        </authorList>
    </citation>
    <scope>NUCLEOTIDE SEQUENCE [LARGE SCALE GENOMIC DNA]</scope>
    <source>
        <strain evidence="5 6">YIM 72259</strain>
    </source>
</reference>
<feature type="transmembrane region" description="Helical" evidence="3">
    <location>
        <begin position="6"/>
        <end position="29"/>
    </location>
</feature>
<dbReference type="Gene3D" id="3.30.70.270">
    <property type="match status" value="1"/>
</dbReference>
<protein>
    <recommendedName>
        <fullName evidence="1">diguanylate cyclase</fullName>
        <ecNumber evidence="1">2.7.7.65</ecNumber>
    </recommendedName>
</protein>
<organism evidence="5 6">
    <name type="scientific">Tepidimonas sediminis</name>
    <dbReference type="NCBI Taxonomy" id="2588941"/>
    <lineage>
        <taxon>Bacteria</taxon>
        <taxon>Pseudomonadati</taxon>
        <taxon>Pseudomonadota</taxon>
        <taxon>Betaproteobacteria</taxon>
        <taxon>Burkholderiales</taxon>
        <taxon>Tepidimonas</taxon>
    </lineage>
</organism>
<dbReference type="CDD" id="cd01949">
    <property type="entry name" value="GGDEF"/>
    <property type="match status" value="1"/>
</dbReference>
<comment type="caution">
    <text evidence="5">The sequence shown here is derived from an EMBL/GenBank/DDBJ whole genome shotgun (WGS) entry which is preliminary data.</text>
</comment>
<feature type="transmembrane region" description="Helical" evidence="3">
    <location>
        <begin position="190"/>
        <end position="210"/>
    </location>
</feature>
<dbReference type="InterPro" id="IPR029787">
    <property type="entry name" value="Nucleotide_cyclase"/>
</dbReference>
<feature type="transmembrane region" description="Helical" evidence="3">
    <location>
        <begin position="97"/>
        <end position="117"/>
    </location>
</feature>
<dbReference type="OrthoDB" id="9813903at2"/>
<keyword evidence="5" id="KW-0548">Nucleotidyltransferase</keyword>
<dbReference type="AlphaFoldDB" id="A0A554WT79"/>
<feature type="transmembrane region" description="Helical" evidence="3">
    <location>
        <begin position="149"/>
        <end position="170"/>
    </location>
</feature>